<dbReference type="InterPro" id="IPR017850">
    <property type="entry name" value="Alkaline_phosphatase_core_sf"/>
</dbReference>
<dbReference type="EMBL" id="CP019082">
    <property type="protein sequence ID" value="APW59164.1"/>
    <property type="molecule type" value="Genomic_DNA"/>
</dbReference>
<dbReference type="PANTHER" id="PTHR43737:SF1">
    <property type="entry name" value="DUF1501 DOMAIN-CONTAINING PROTEIN"/>
    <property type="match status" value="1"/>
</dbReference>
<accession>A0A1U7CJQ2</accession>
<organism evidence="1 2">
    <name type="scientific">Paludisphaera borealis</name>
    <dbReference type="NCBI Taxonomy" id="1387353"/>
    <lineage>
        <taxon>Bacteria</taxon>
        <taxon>Pseudomonadati</taxon>
        <taxon>Planctomycetota</taxon>
        <taxon>Planctomycetia</taxon>
        <taxon>Isosphaerales</taxon>
        <taxon>Isosphaeraceae</taxon>
        <taxon>Paludisphaera</taxon>
    </lineage>
</organism>
<evidence type="ECO:0000313" key="1">
    <source>
        <dbReference type="EMBL" id="APW59164.1"/>
    </source>
</evidence>
<evidence type="ECO:0008006" key="3">
    <source>
        <dbReference type="Google" id="ProtNLM"/>
    </source>
</evidence>
<dbReference type="InterPro" id="IPR006311">
    <property type="entry name" value="TAT_signal"/>
</dbReference>
<dbReference type="Pfam" id="PF07394">
    <property type="entry name" value="DUF1501"/>
    <property type="match status" value="1"/>
</dbReference>
<sequence length="455" mass="48099">MTSFRSTRNAGGLSRRALMRLAAAGAVGCSVSGWIEALAANAAADPKRRKACILLWMSGGPTQTDTFDPKPGHANGGEFKAIDTAVAGVKISEHLPGLAKRMNDLALIRSMSTKEGDHGRATFTMRTGYLPAGPIRYPTLGSLLSKELGDDAAELPNFVSVAPVRALNPAAFSSGFLGPQFAPLVVGERAVTTPGGGRDARNLSFAVEDLNLPAGIDPHRSDSRLALLDAMRRDFGGRHPGVSPESHDDAYQRAVRLMRSSAGKAFELDEEPATLRDAYGRTPFGQGCLLARRLVERGVPFVEVTLSSAQSSGGLGWDTHAGNFDAVKQLSGVLDPAWSTLIDDLRTRGLLDSTLIVWMGEFGRTPKINSNAGRDHFPDAWTAVLGGGGIKGGQFVGDTGVDGMKVTDRPVAVPDFLATICKALGVDPMAQNLAEAGRPIRLVDPKAKPIQEVLA</sequence>
<gene>
    <name evidence="1" type="ORF">BSF38_00578</name>
</gene>
<dbReference type="InterPro" id="IPR010869">
    <property type="entry name" value="DUF1501"/>
</dbReference>
<dbReference type="Proteomes" id="UP000186309">
    <property type="component" value="Chromosome"/>
</dbReference>
<keyword evidence="2" id="KW-1185">Reference proteome</keyword>
<evidence type="ECO:0000313" key="2">
    <source>
        <dbReference type="Proteomes" id="UP000186309"/>
    </source>
</evidence>
<dbReference type="PANTHER" id="PTHR43737">
    <property type="entry name" value="BLL7424 PROTEIN"/>
    <property type="match status" value="1"/>
</dbReference>
<dbReference type="PROSITE" id="PS51318">
    <property type="entry name" value="TAT"/>
    <property type="match status" value="1"/>
</dbReference>
<dbReference type="STRING" id="1387353.BSF38_00578"/>
<name>A0A1U7CJQ2_9BACT</name>
<protein>
    <recommendedName>
        <fullName evidence="3">DUF1501 domain-containing protein</fullName>
    </recommendedName>
</protein>
<dbReference type="KEGG" id="pbor:BSF38_00578"/>
<reference evidence="2" key="1">
    <citation type="submission" date="2016-12" db="EMBL/GenBank/DDBJ databases">
        <title>Comparative genomics of four Isosphaeraceae planctomycetes: a common pool of plasmids and glycoside hydrolase genes.</title>
        <authorList>
            <person name="Ivanova A."/>
        </authorList>
    </citation>
    <scope>NUCLEOTIDE SEQUENCE [LARGE SCALE GENOMIC DNA]</scope>
    <source>
        <strain evidence="2">PX4</strain>
    </source>
</reference>
<proteinExistence type="predicted"/>
<dbReference type="OrthoDB" id="127333at2"/>
<dbReference type="AlphaFoldDB" id="A0A1U7CJQ2"/>
<dbReference type="SUPFAM" id="SSF53649">
    <property type="entry name" value="Alkaline phosphatase-like"/>
    <property type="match status" value="1"/>
</dbReference>
<dbReference type="RefSeq" id="WP_076343377.1">
    <property type="nucleotide sequence ID" value="NZ_CP019082.1"/>
</dbReference>